<evidence type="ECO:0000256" key="10">
    <source>
        <dbReference type="ARBA" id="ARBA00022989"/>
    </source>
</evidence>
<evidence type="ECO:0000256" key="7">
    <source>
        <dbReference type="ARBA" id="ARBA00022741"/>
    </source>
</evidence>
<protein>
    <recommendedName>
        <fullName evidence="13">Sensor histidine kinase</fullName>
        <ecNumber evidence="13">2.7.13.3</ecNumber>
    </recommendedName>
</protein>
<evidence type="ECO:0000256" key="5">
    <source>
        <dbReference type="ARBA" id="ARBA00022679"/>
    </source>
</evidence>
<name>A0ABY4GRX0_9BACI</name>
<dbReference type="Pfam" id="PF07730">
    <property type="entry name" value="HisKA_3"/>
    <property type="match status" value="1"/>
</dbReference>
<dbReference type="PIRSF" id="PIRSF037431">
    <property type="entry name" value="STHK_LiaS"/>
    <property type="match status" value="1"/>
</dbReference>
<keyword evidence="17" id="KW-1185">Reference proteome</keyword>
<dbReference type="InterPro" id="IPR036890">
    <property type="entry name" value="HATPase_C_sf"/>
</dbReference>
<keyword evidence="6 14" id="KW-0812">Transmembrane</keyword>
<dbReference type="PANTHER" id="PTHR24421:SF37">
    <property type="entry name" value="SENSOR HISTIDINE KINASE NARS"/>
    <property type="match status" value="1"/>
</dbReference>
<dbReference type="Pfam" id="PF02518">
    <property type="entry name" value="HATPase_c"/>
    <property type="match status" value="1"/>
</dbReference>
<evidence type="ECO:0000313" key="17">
    <source>
        <dbReference type="Proteomes" id="UP000831537"/>
    </source>
</evidence>
<dbReference type="Gene3D" id="1.20.5.1930">
    <property type="match status" value="1"/>
</dbReference>
<evidence type="ECO:0000256" key="2">
    <source>
        <dbReference type="ARBA" id="ARBA00004651"/>
    </source>
</evidence>
<keyword evidence="4" id="KW-0597">Phosphoprotein</keyword>
<gene>
    <name evidence="16" type="ORF">MUN87_09815</name>
</gene>
<dbReference type="InterPro" id="IPR050482">
    <property type="entry name" value="Sensor_HK_TwoCompSys"/>
</dbReference>
<dbReference type="InterPro" id="IPR011712">
    <property type="entry name" value="Sig_transdc_His_kin_sub3_dim/P"/>
</dbReference>
<dbReference type="InterPro" id="IPR005467">
    <property type="entry name" value="His_kinase_dom"/>
</dbReference>
<keyword evidence="8 13" id="KW-0418">Kinase</keyword>
<dbReference type="SUPFAM" id="SSF55874">
    <property type="entry name" value="ATPase domain of HSP90 chaperone/DNA topoisomerase II/histidine kinase"/>
    <property type="match status" value="1"/>
</dbReference>
<keyword evidence="5 13" id="KW-0808">Transferase</keyword>
<keyword evidence="3 13" id="KW-1003">Cell membrane</keyword>
<dbReference type="EC" id="2.7.13.3" evidence="13"/>
<proteinExistence type="predicted"/>
<comment type="subcellular location">
    <subcellularLocation>
        <location evidence="2 13">Cell membrane</location>
        <topology evidence="2 13">Multi-pass membrane protein</topology>
    </subcellularLocation>
</comment>
<evidence type="ECO:0000256" key="3">
    <source>
        <dbReference type="ARBA" id="ARBA00022475"/>
    </source>
</evidence>
<dbReference type="RefSeq" id="WP_244747589.1">
    <property type="nucleotide sequence ID" value="NZ_CP095071.1"/>
</dbReference>
<evidence type="ECO:0000256" key="14">
    <source>
        <dbReference type="SAM" id="Phobius"/>
    </source>
</evidence>
<dbReference type="SMART" id="SM00387">
    <property type="entry name" value="HATPase_c"/>
    <property type="match status" value="1"/>
</dbReference>
<feature type="transmembrane region" description="Helical" evidence="14">
    <location>
        <begin position="48"/>
        <end position="71"/>
    </location>
</feature>
<dbReference type="InterPro" id="IPR003594">
    <property type="entry name" value="HATPase_dom"/>
</dbReference>
<evidence type="ECO:0000256" key="4">
    <source>
        <dbReference type="ARBA" id="ARBA00022553"/>
    </source>
</evidence>
<keyword evidence="11 13" id="KW-0902">Two-component regulatory system</keyword>
<feature type="domain" description="Histidine kinase" evidence="15">
    <location>
        <begin position="146"/>
        <end position="339"/>
    </location>
</feature>
<evidence type="ECO:0000256" key="9">
    <source>
        <dbReference type="ARBA" id="ARBA00022840"/>
    </source>
</evidence>
<evidence type="ECO:0000256" key="1">
    <source>
        <dbReference type="ARBA" id="ARBA00000085"/>
    </source>
</evidence>
<dbReference type="GO" id="GO:0016301">
    <property type="term" value="F:kinase activity"/>
    <property type="evidence" value="ECO:0007669"/>
    <property type="project" value="UniProtKB-KW"/>
</dbReference>
<evidence type="ECO:0000259" key="15">
    <source>
        <dbReference type="PROSITE" id="PS50109"/>
    </source>
</evidence>
<evidence type="ECO:0000256" key="6">
    <source>
        <dbReference type="ARBA" id="ARBA00022692"/>
    </source>
</evidence>
<comment type="catalytic activity">
    <reaction evidence="1 13">
        <text>ATP + protein L-histidine = ADP + protein N-phospho-L-histidine.</text>
        <dbReference type="EC" id="2.7.13.3"/>
    </reaction>
</comment>
<sequence>MKLYTRMIATTTLLAFLLLLILTVFYYLAFPIHNWQLLWTHKVMEIPVVLMMPAVTILFGIVIGIIIAAVWQRRIHFIENSLHRVLNNQSVADPVSYEEMTDVLSRLRDVQQYIQDQTKRTQKLIEERATAQEETINQVISEERNRLARELHDSVSQELFAASMLVSAVLAANIEQDEKTTKQLHQIEAMIQQAQLEMRALLLHLRPVLLKDKTLNEGMEQLLEELHAKVPMDINWRLETIEVNKGMEDQLFRILQEAISNALRHAKASLVEVLLMERDDFLILRISDNGIGFDVEEKQHNSYGLTNMYERAAEIGARLNIVSLENEGTKIEIRVPLMSEEGEKE</sequence>
<feature type="transmembrane region" description="Helical" evidence="14">
    <location>
        <begin position="7"/>
        <end position="28"/>
    </location>
</feature>
<dbReference type="CDD" id="cd16917">
    <property type="entry name" value="HATPase_UhpB-NarQ-NarX-like"/>
    <property type="match status" value="1"/>
</dbReference>
<accession>A0ABY4GRX0</accession>
<evidence type="ECO:0000256" key="12">
    <source>
        <dbReference type="ARBA" id="ARBA00023136"/>
    </source>
</evidence>
<dbReference type="InterPro" id="IPR017202">
    <property type="entry name" value="LiaS/VraS"/>
</dbReference>
<dbReference type="EMBL" id="CP095071">
    <property type="protein sequence ID" value="UOQ87148.1"/>
    <property type="molecule type" value="Genomic_DNA"/>
</dbReference>
<reference evidence="16 17" key="1">
    <citation type="submission" date="2022-04" db="EMBL/GenBank/DDBJ databases">
        <title>Gracilibacillus sp. isolated from saltern.</title>
        <authorList>
            <person name="Won M."/>
            <person name="Lee C.-M."/>
            <person name="Woen H.-Y."/>
            <person name="Kwon S.-W."/>
        </authorList>
    </citation>
    <scope>NUCLEOTIDE SEQUENCE [LARGE SCALE GENOMIC DNA]</scope>
    <source>
        <strain evidence="16 17">SSPM10-3</strain>
    </source>
</reference>
<evidence type="ECO:0000256" key="8">
    <source>
        <dbReference type="ARBA" id="ARBA00022777"/>
    </source>
</evidence>
<dbReference type="PANTHER" id="PTHR24421">
    <property type="entry name" value="NITRATE/NITRITE SENSOR PROTEIN NARX-RELATED"/>
    <property type="match status" value="1"/>
</dbReference>
<keyword evidence="7 13" id="KW-0547">Nucleotide-binding</keyword>
<evidence type="ECO:0000313" key="16">
    <source>
        <dbReference type="EMBL" id="UOQ87148.1"/>
    </source>
</evidence>
<dbReference type="Proteomes" id="UP000831537">
    <property type="component" value="Chromosome"/>
</dbReference>
<keyword evidence="10 14" id="KW-1133">Transmembrane helix</keyword>
<organism evidence="16 17">
    <name type="scientific">Gracilibacillus salinarum</name>
    <dbReference type="NCBI Taxonomy" id="2932255"/>
    <lineage>
        <taxon>Bacteria</taxon>
        <taxon>Bacillati</taxon>
        <taxon>Bacillota</taxon>
        <taxon>Bacilli</taxon>
        <taxon>Bacillales</taxon>
        <taxon>Bacillaceae</taxon>
        <taxon>Gracilibacillus</taxon>
    </lineage>
</organism>
<dbReference type="PROSITE" id="PS50109">
    <property type="entry name" value="HIS_KIN"/>
    <property type="match status" value="1"/>
</dbReference>
<evidence type="ECO:0000256" key="13">
    <source>
        <dbReference type="PIRNR" id="PIRNR037431"/>
    </source>
</evidence>
<evidence type="ECO:0000256" key="11">
    <source>
        <dbReference type="ARBA" id="ARBA00023012"/>
    </source>
</evidence>
<keyword evidence="9 13" id="KW-0067">ATP-binding</keyword>
<keyword evidence="12 13" id="KW-0472">Membrane</keyword>
<dbReference type="Gene3D" id="3.30.565.10">
    <property type="entry name" value="Histidine kinase-like ATPase, C-terminal domain"/>
    <property type="match status" value="1"/>
</dbReference>